<organism evidence="3 4">
    <name type="scientific">Roridomyces roridus</name>
    <dbReference type="NCBI Taxonomy" id="1738132"/>
    <lineage>
        <taxon>Eukaryota</taxon>
        <taxon>Fungi</taxon>
        <taxon>Dikarya</taxon>
        <taxon>Basidiomycota</taxon>
        <taxon>Agaricomycotina</taxon>
        <taxon>Agaricomycetes</taxon>
        <taxon>Agaricomycetidae</taxon>
        <taxon>Agaricales</taxon>
        <taxon>Marasmiineae</taxon>
        <taxon>Mycenaceae</taxon>
        <taxon>Roridomyces</taxon>
    </lineage>
</organism>
<dbReference type="InterPro" id="IPR036673">
    <property type="entry name" value="Cyanovirin-N_sf"/>
</dbReference>
<feature type="compositionally biased region" description="Low complexity" evidence="1">
    <location>
        <begin position="36"/>
        <end position="49"/>
    </location>
</feature>
<gene>
    <name evidence="3" type="ORF">FB45DRAFT_944413</name>
</gene>
<comment type="caution">
    <text evidence="3">The sequence shown here is derived from an EMBL/GenBank/DDBJ whole genome shotgun (WGS) entry which is preliminary data.</text>
</comment>
<dbReference type="EMBL" id="JARKIF010000040">
    <property type="protein sequence ID" value="KAJ7609415.1"/>
    <property type="molecule type" value="Genomic_DNA"/>
</dbReference>
<dbReference type="Proteomes" id="UP001221142">
    <property type="component" value="Unassembled WGS sequence"/>
</dbReference>
<keyword evidence="4" id="KW-1185">Reference proteome</keyword>
<feature type="region of interest" description="Disordered" evidence="1">
    <location>
        <begin position="1"/>
        <end position="89"/>
    </location>
</feature>
<evidence type="ECO:0000256" key="1">
    <source>
        <dbReference type="SAM" id="MobiDB-lite"/>
    </source>
</evidence>
<reference evidence="3" key="1">
    <citation type="submission" date="2023-03" db="EMBL/GenBank/DDBJ databases">
        <title>Massive genome expansion in bonnet fungi (Mycena s.s.) driven by repeated elements and novel gene families across ecological guilds.</title>
        <authorList>
            <consortium name="Lawrence Berkeley National Laboratory"/>
            <person name="Harder C.B."/>
            <person name="Miyauchi S."/>
            <person name="Viragh M."/>
            <person name="Kuo A."/>
            <person name="Thoen E."/>
            <person name="Andreopoulos B."/>
            <person name="Lu D."/>
            <person name="Skrede I."/>
            <person name="Drula E."/>
            <person name="Henrissat B."/>
            <person name="Morin E."/>
            <person name="Kohler A."/>
            <person name="Barry K."/>
            <person name="LaButti K."/>
            <person name="Morin E."/>
            <person name="Salamov A."/>
            <person name="Lipzen A."/>
            <person name="Mereny Z."/>
            <person name="Hegedus B."/>
            <person name="Baldrian P."/>
            <person name="Stursova M."/>
            <person name="Weitz H."/>
            <person name="Taylor A."/>
            <person name="Grigoriev I.V."/>
            <person name="Nagy L.G."/>
            <person name="Martin F."/>
            <person name="Kauserud H."/>
        </authorList>
    </citation>
    <scope>NUCLEOTIDE SEQUENCE</scope>
    <source>
        <strain evidence="3">9284</strain>
    </source>
</reference>
<sequence length="340" mass="37320">MNRQNNPRARTPGPGPGIAQPQPRPPSTGFPAGFPQFNNANGNATFNATNGGGAAQGYQAESRRYERKESFARETHSSASRSAEAKERFDQAHRALEEYRNSPVQTLTLADCNLTLQANSLLKIVPRSSSITLEDDTLDLDDYIGELGGELTWGTETRFSDKCENIRLEGTIIYATCPRGPDERVQSSLDLAEHLVFKGRRFEPVLPDDAFTELMASAAWMNFTLISRPDMGGFLRHPAFQSAISRVAQSAVEKAMEEMKSAMALAVEEAVAMVALKSEEYVRAEMESLLMLATNAAAYAGLANMTMMQANQRRAYNVFAPHIASPLIPEDIRPGSRPSK</sequence>
<protein>
    <recommendedName>
        <fullName evidence="2">Cyanovirin-N domain-containing protein</fullName>
    </recommendedName>
</protein>
<dbReference type="AlphaFoldDB" id="A0AAD7B3Z0"/>
<evidence type="ECO:0000259" key="2">
    <source>
        <dbReference type="Pfam" id="PF08881"/>
    </source>
</evidence>
<evidence type="ECO:0000313" key="3">
    <source>
        <dbReference type="EMBL" id="KAJ7609415.1"/>
    </source>
</evidence>
<dbReference type="InterPro" id="IPR011058">
    <property type="entry name" value="Cyanovirin-N"/>
</dbReference>
<dbReference type="SUPFAM" id="SSF51322">
    <property type="entry name" value="Cyanovirin-N"/>
    <property type="match status" value="1"/>
</dbReference>
<proteinExistence type="predicted"/>
<feature type="compositionally biased region" description="Basic and acidic residues" evidence="1">
    <location>
        <begin position="61"/>
        <end position="76"/>
    </location>
</feature>
<dbReference type="Gene3D" id="2.30.60.10">
    <property type="entry name" value="Cyanovirin-N"/>
    <property type="match status" value="1"/>
</dbReference>
<accession>A0AAD7B3Z0</accession>
<feature type="domain" description="Cyanovirin-N" evidence="2">
    <location>
        <begin position="127"/>
        <end position="194"/>
    </location>
</feature>
<dbReference type="Pfam" id="PF08881">
    <property type="entry name" value="CVNH"/>
    <property type="match status" value="1"/>
</dbReference>
<evidence type="ECO:0000313" key="4">
    <source>
        <dbReference type="Proteomes" id="UP001221142"/>
    </source>
</evidence>
<name>A0AAD7B3Z0_9AGAR</name>